<keyword evidence="4 6" id="KW-1133">Transmembrane helix</keyword>
<feature type="transmembrane region" description="Helical" evidence="6">
    <location>
        <begin position="346"/>
        <end position="367"/>
    </location>
</feature>
<dbReference type="Pfam" id="PF07690">
    <property type="entry name" value="MFS_1"/>
    <property type="match status" value="1"/>
</dbReference>
<comment type="caution">
    <text evidence="8">The sequence shown here is derived from an EMBL/GenBank/DDBJ whole genome shotgun (WGS) entry which is preliminary data.</text>
</comment>
<dbReference type="PANTHER" id="PTHR23506:SF23">
    <property type="entry name" value="GH10249P"/>
    <property type="match status" value="1"/>
</dbReference>
<evidence type="ECO:0000259" key="7">
    <source>
        <dbReference type="PROSITE" id="PS50850"/>
    </source>
</evidence>
<dbReference type="PANTHER" id="PTHR23506">
    <property type="entry name" value="GH10249P"/>
    <property type="match status" value="1"/>
</dbReference>
<keyword evidence="3 6" id="KW-0812">Transmembrane</keyword>
<feature type="transmembrane region" description="Helical" evidence="6">
    <location>
        <begin position="179"/>
        <end position="201"/>
    </location>
</feature>
<keyword evidence="5 6" id="KW-0472">Membrane</keyword>
<organism evidence="8 9">
    <name type="scientific">Penicillium flavigenum</name>
    <dbReference type="NCBI Taxonomy" id="254877"/>
    <lineage>
        <taxon>Eukaryota</taxon>
        <taxon>Fungi</taxon>
        <taxon>Dikarya</taxon>
        <taxon>Ascomycota</taxon>
        <taxon>Pezizomycotina</taxon>
        <taxon>Eurotiomycetes</taxon>
        <taxon>Eurotiomycetidae</taxon>
        <taxon>Eurotiales</taxon>
        <taxon>Aspergillaceae</taxon>
        <taxon>Penicillium</taxon>
    </lineage>
</organism>
<sequence>MEDISPRQPWLFNLRSSKQLIGLAIFSTTFTDGFLYGIIVSVLPFSLTVRSGVPEADVPFWISISLAVFGLAMVLGAPIAGWIIGKCERRQMPFLGGLSCAFGATLLFLLGVKPWVIIVARIFQGLSAGVSYTAGLTLLVDAIESHGLGPWIGFGLSGMSFGVLVSPTLGGIVYEHAGFFSVFIMGLCVVLVNLVLILLMIDGKTAANYRGQIDPTNYSSLWNGKSTKSAIANGKRRLSTVEDGDPTTTTLLLSQCRETCSVVEKDPSWWTIVGGFLRNNRISAALYGCLINTILVSAMDAVLPIFIKQTFHWSSGATGAMFLNLTIPSLIGPVVGMMSEKYGTRLISGIGFVLAAVAVAALALIQHDDTSSKVMACALLSFVGIGLSTSLTPLAAEIPRIVNAVQEERPDIYGDKSAVTEAHMLLAGAFGTGTVLGPLLSELAFENLGWTGCTAMLGLLSVSAIVPVASGCVFIQYLLNIVANFK</sequence>
<feature type="transmembrane region" description="Helical" evidence="6">
    <location>
        <begin position="60"/>
        <end position="85"/>
    </location>
</feature>
<evidence type="ECO:0000256" key="2">
    <source>
        <dbReference type="ARBA" id="ARBA00022448"/>
    </source>
</evidence>
<evidence type="ECO:0000256" key="1">
    <source>
        <dbReference type="ARBA" id="ARBA00004141"/>
    </source>
</evidence>
<keyword evidence="2" id="KW-0813">Transport</keyword>
<dbReference type="Gene3D" id="1.20.1250.20">
    <property type="entry name" value="MFS general substrate transporter like domains"/>
    <property type="match status" value="2"/>
</dbReference>
<dbReference type="InterPro" id="IPR011701">
    <property type="entry name" value="MFS"/>
</dbReference>
<feature type="transmembrane region" description="Helical" evidence="6">
    <location>
        <begin position="92"/>
        <end position="112"/>
    </location>
</feature>
<feature type="transmembrane region" description="Helical" evidence="6">
    <location>
        <begin position="284"/>
        <end position="307"/>
    </location>
</feature>
<reference evidence="9" key="1">
    <citation type="journal article" date="2017" name="Nat. Microbiol.">
        <title>Global analysis of biosynthetic gene clusters reveals vast potential of secondary metabolite production in Penicillium species.</title>
        <authorList>
            <person name="Nielsen J.C."/>
            <person name="Grijseels S."/>
            <person name="Prigent S."/>
            <person name="Ji B."/>
            <person name="Dainat J."/>
            <person name="Nielsen K.F."/>
            <person name="Frisvad J.C."/>
            <person name="Workman M."/>
            <person name="Nielsen J."/>
        </authorList>
    </citation>
    <scope>NUCLEOTIDE SEQUENCE [LARGE SCALE GENOMIC DNA]</scope>
    <source>
        <strain evidence="9">IBT 14082</strain>
    </source>
</reference>
<evidence type="ECO:0000256" key="4">
    <source>
        <dbReference type="ARBA" id="ARBA00022989"/>
    </source>
</evidence>
<feature type="domain" description="Major facilitator superfamily (MFS) profile" evidence="7">
    <location>
        <begin position="21"/>
        <end position="470"/>
    </location>
</feature>
<dbReference type="OrthoDB" id="5086884at2759"/>
<keyword evidence="9" id="KW-1185">Reference proteome</keyword>
<dbReference type="EMBL" id="MLQL01000001">
    <property type="protein sequence ID" value="OQE32762.1"/>
    <property type="molecule type" value="Genomic_DNA"/>
</dbReference>
<name>A0A1V6U2K0_9EURO</name>
<feature type="transmembrane region" description="Helical" evidence="6">
    <location>
        <begin position="118"/>
        <end position="139"/>
    </location>
</feature>
<evidence type="ECO:0000313" key="9">
    <source>
        <dbReference type="Proteomes" id="UP000191342"/>
    </source>
</evidence>
<dbReference type="GO" id="GO:0016020">
    <property type="term" value="C:membrane"/>
    <property type="evidence" value="ECO:0007669"/>
    <property type="project" value="UniProtKB-SubCell"/>
</dbReference>
<evidence type="ECO:0000256" key="3">
    <source>
        <dbReference type="ARBA" id="ARBA00022692"/>
    </source>
</evidence>
<evidence type="ECO:0000256" key="5">
    <source>
        <dbReference type="ARBA" id="ARBA00023136"/>
    </source>
</evidence>
<gene>
    <name evidence="8" type="ORF">PENFLA_c001G05668</name>
</gene>
<dbReference type="InterPro" id="IPR020846">
    <property type="entry name" value="MFS_dom"/>
</dbReference>
<dbReference type="SUPFAM" id="SSF103473">
    <property type="entry name" value="MFS general substrate transporter"/>
    <property type="match status" value="1"/>
</dbReference>
<protein>
    <recommendedName>
        <fullName evidence="7">Major facilitator superfamily (MFS) profile domain-containing protein</fullName>
    </recommendedName>
</protein>
<feature type="transmembrane region" description="Helical" evidence="6">
    <location>
        <begin position="20"/>
        <end position="40"/>
    </location>
</feature>
<dbReference type="STRING" id="254877.A0A1V6U2K0"/>
<comment type="subcellular location">
    <subcellularLocation>
        <location evidence="1">Membrane</location>
        <topology evidence="1">Multi-pass membrane protein</topology>
    </subcellularLocation>
</comment>
<accession>A0A1V6U2K0</accession>
<dbReference type="GO" id="GO:0022857">
    <property type="term" value="F:transmembrane transporter activity"/>
    <property type="evidence" value="ECO:0007669"/>
    <property type="project" value="InterPro"/>
</dbReference>
<dbReference type="AlphaFoldDB" id="A0A1V6U2K0"/>
<evidence type="ECO:0000256" key="6">
    <source>
        <dbReference type="SAM" id="Phobius"/>
    </source>
</evidence>
<dbReference type="InterPro" id="IPR036259">
    <property type="entry name" value="MFS_trans_sf"/>
</dbReference>
<dbReference type="PROSITE" id="PS50850">
    <property type="entry name" value="MFS"/>
    <property type="match status" value="1"/>
</dbReference>
<dbReference type="Proteomes" id="UP000191342">
    <property type="component" value="Unassembled WGS sequence"/>
</dbReference>
<feature type="transmembrane region" description="Helical" evidence="6">
    <location>
        <begin position="417"/>
        <end position="436"/>
    </location>
</feature>
<evidence type="ECO:0000313" key="8">
    <source>
        <dbReference type="EMBL" id="OQE32762.1"/>
    </source>
</evidence>
<feature type="transmembrane region" description="Helical" evidence="6">
    <location>
        <begin position="456"/>
        <end position="479"/>
    </location>
</feature>
<feature type="transmembrane region" description="Helical" evidence="6">
    <location>
        <begin position="313"/>
        <end position="334"/>
    </location>
</feature>
<proteinExistence type="predicted"/>
<feature type="transmembrane region" description="Helical" evidence="6">
    <location>
        <begin position="151"/>
        <end position="173"/>
    </location>
</feature>
<dbReference type="InterPro" id="IPR050930">
    <property type="entry name" value="MFS_Vesicular_Transporter"/>
</dbReference>